<organism evidence="4 5">
    <name type="scientific">Persicirhabdus sediminis</name>
    <dbReference type="NCBI Taxonomy" id="454144"/>
    <lineage>
        <taxon>Bacteria</taxon>
        <taxon>Pseudomonadati</taxon>
        <taxon>Verrucomicrobiota</taxon>
        <taxon>Verrucomicrobiia</taxon>
        <taxon>Verrucomicrobiales</taxon>
        <taxon>Verrucomicrobiaceae</taxon>
        <taxon>Persicirhabdus</taxon>
    </lineage>
</organism>
<dbReference type="Pfam" id="PF10282">
    <property type="entry name" value="Lactonase"/>
    <property type="match status" value="1"/>
</dbReference>
<dbReference type="InterPro" id="IPR050282">
    <property type="entry name" value="Cycloisomerase_2"/>
</dbReference>
<dbReference type="EMBL" id="JAENIM010000039">
    <property type="protein sequence ID" value="MBK1791520.1"/>
    <property type="molecule type" value="Genomic_DNA"/>
</dbReference>
<feature type="chain" id="PRO_5035207916" evidence="3">
    <location>
        <begin position="26"/>
        <end position="365"/>
    </location>
</feature>
<dbReference type="GO" id="GO:0005829">
    <property type="term" value="C:cytosol"/>
    <property type="evidence" value="ECO:0007669"/>
    <property type="project" value="TreeGrafter"/>
</dbReference>
<dbReference type="InterPro" id="IPR019405">
    <property type="entry name" value="Lactonase_7-beta_prop"/>
</dbReference>
<feature type="signal peptide" evidence="3">
    <location>
        <begin position="1"/>
        <end position="25"/>
    </location>
</feature>
<accession>A0A8J7SIK4</accession>
<keyword evidence="5" id="KW-1185">Reference proteome</keyword>
<dbReference type="GO" id="GO:0017057">
    <property type="term" value="F:6-phosphogluconolactonase activity"/>
    <property type="evidence" value="ECO:0007669"/>
    <property type="project" value="TreeGrafter"/>
</dbReference>
<keyword evidence="2" id="KW-0313">Glucose metabolism</keyword>
<dbReference type="RefSeq" id="WP_200311520.1">
    <property type="nucleotide sequence ID" value="NZ_JAENIM010000039.1"/>
</dbReference>
<sequence length="365" mass="39515">MTTTKIIRTALGALSLSLLAPSALADLWVFTSPSESKEIVRYRMDEQTGELSDRTTFATPHTPWAMATDPAGNVLYVVFRDDKKVGSYTIKEGSGVLEEMNVASIDAQLAYISIDQAGLYLFGASYKEGQITINKLGDFGDIIEEEAQQIAAPKQVHAFEIDLNNRYAYAPTCGSNTIECFQFNTETGELKPQSTASVAVDESLAPRHLRFSPNEKFLYTSNQKGGSLSSFSYSEETGALELVDTASSLPAGFEGKNHSSDVQVTSNGKFAYVGNRGPNSIGMFQLDTESGKITATGQQDIGDVTRSFTITPDDKFMVVAGHESGELQVHAIDENSGKLSHLKNYPAGKGLMWVLTAPVKPEPAH</sequence>
<dbReference type="InterPro" id="IPR015943">
    <property type="entry name" value="WD40/YVTN_repeat-like_dom_sf"/>
</dbReference>
<evidence type="ECO:0000256" key="1">
    <source>
        <dbReference type="ARBA" id="ARBA00005564"/>
    </source>
</evidence>
<evidence type="ECO:0000313" key="4">
    <source>
        <dbReference type="EMBL" id="MBK1791520.1"/>
    </source>
</evidence>
<dbReference type="AlphaFoldDB" id="A0A8J7SIK4"/>
<keyword evidence="3" id="KW-0732">Signal</keyword>
<dbReference type="Gene3D" id="2.130.10.10">
    <property type="entry name" value="YVTN repeat-like/Quinoprotein amine dehydrogenase"/>
    <property type="match status" value="1"/>
</dbReference>
<reference evidence="4" key="1">
    <citation type="submission" date="2021-01" db="EMBL/GenBank/DDBJ databases">
        <title>Modified the classification status of verrucomicrobia.</title>
        <authorList>
            <person name="Feng X."/>
        </authorList>
    </citation>
    <scope>NUCLEOTIDE SEQUENCE</scope>
    <source>
        <strain evidence="4">_KCTC 22039</strain>
    </source>
</reference>
<dbReference type="PANTHER" id="PTHR30344">
    <property type="entry name" value="6-PHOSPHOGLUCONOLACTONASE-RELATED"/>
    <property type="match status" value="1"/>
</dbReference>
<dbReference type="SUPFAM" id="SSF75011">
    <property type="entry name" value="3-carboxy-cis,cis-mucoante lactonizing enzyme"/>
    <property type="match status" value="1"/>
</dbReference>
<evidence type="ECO:0000256" key="3">
    <source>
        <dbReference type="SAM" id="SignalP"/>
    </source>
</evidence>
<evidence type="ECO:0000313" key="5">
    <source>
        <dbReference type="Proteomes" id="UP000624703"/>
    </source>
</evidence>
<proteinExistence type="inferred from homology"/>
<dbReference type="GO" id="GO:0006006">
    <property type="term" value="P:glucose metabolic process"/>
    <property type="evidence" value="ECO:0007669"/>
    <property type="project" value="UniProtKB-KW"/>
</dbReference>
<keyword evidence="2" id="KW-0119">Carbohydrate metabolism</keyword>
<gene>
    <name evidence="4" type="ORF">JIN82_10190</name>
</gene>
<dbReference type="Proteomes" id="UP000624703">
    <property type="component" value="Unassembled WGS sequence"/>
</dbReference>
<evidence type="ECO:0000256" key="2">
    <source>
        <dbReference type="ARBA" id="ARBA00022526"/>
    </source>
</evidence>
<comment type="similarity">
    <text evidence="1">Belongs to the cycloisomerase 2 family.</text>
</comment>
<name>A0A8J7SIK4_9BACT</name>
<protein>
    <submittedName>
        <fullName evidence="4">Beta-propeller fold lactonase family protein</fullName>
    </submittedName>
</protein>
<comment type="caution">
    <text evidence="4">The sequence shown here is derived from an EMBL/GenBank/DDBJ whole genome shotgun (WGS) entry which is preliminary data.</text>
</comment>
<dbReference type="PANTHER" id="PTHR30344:SF1">
    <property type="entry name" value="6-PHOSPHOGLUCONOLACTONASE"/>
    <property type="match status" value="1"/>
</dbReference>